<keyword evidence="2" id="KW-1185">Reference proteome</keyword>
<reference evidence="1" key="1">
    <citation type="submission" date="2022-01" db="EMBL/GenBank/DDBJ databases">
        <authorList>
            <person name="Wang Y."/>
        </authorList>
    </citation>
    <scope>NUCLEOTIDE SEQUENCE</scope>
    <source>
        <strain evidence="1">WB101</strain>
    </source>
</reference>
<comment type="caution">
    <text evidence="1">The sequence shown here is derived from an EMBL/GenBank/DDBJ whole genome shotgun (WGS) entry which is preliminary data.</text>
</comment>
<dbReference type="Pfam" id="PF19891">
    <property type="entry name" value="DUF6364"/>
    <property type="match status" value="1"/>
</dbReference>
<sequence>MSKKTLNLTIEESIKERAKRIAKNRGISVSQLFEEAIAREEDSEEFAPKPGSAAYKLMNLIPESEKLENYDYKKLKMEALKEKYGL</sequence>
<dbReference type="Proteomes" id="UP001165366">
    <property type="component" value="Unassembled WGS sequence"/>
</dbReference>
<name>A0ABS9K9V0_9BACT</name>
<protein>
    <submittedName>
        <fullName evidence="1">DUF6364 family protein</fullName>
    </submittedName>
</protein>
<gene>
    <name evidence="1" type="ORF">L6773_03340</name>
</gene>
<dbReference type="RefSeq" id="WP_237852431.1">
    <property type="nucleotide sequence ID" value="NZ_JAKLWS010000002.1"/>
</dbReference>
<proteinExistence type="predicted"/>
<accession>A0ABS9K9V0</accession>
<evidence type="ECO:0000313" key="1">
    <source>
        <dbReference type="EMBL" id="MCG2587587.1"/>
    </source>
</evidence>
<reference evidence="1" key="2">
    <citation type="submission" date="2024-05" db="EMBL/GenBank/DDBJ databases">
        <title>Rhodohalobacter halophilus gen. nov., sp. nov., a moderately halophilic member of the family Balneolaceae.</title>
        <authorList>
            <person name="Xia J."/>
        </authorList>
    </citation>
    <scope>NUCLEOTIDE SEQUENCE</scope>
    <source>
        <strain evidence="1">WB101</strain>
    </source>
</reference>
<evidence type="ECO:0000313" key="2">
    <source>
        <dbReference type="Proteomes" id="UP001165366"/>
    </source>
</evidence>
<dbReference type="InterPro" id="IPR045944">
    <property type="entry name" value="DUF6364"/>
</dbReference>
<dbReference type="EMBL" id="JAKLWS010000002">
    <property type="protein sequence ID" value="MCG2587587.1"/>
    <property type="molecule type" value="Genomic_DNA"/>
</dbReference>
<organism evidence="1 2">
    <name type="scientific">Rhodohalobacter sulfatireducens</name>
    <dbReference type="NCBI Taxonomy" id="2911366"/>
    <lineage>
        <taxon>Bacteria</taxon>
        <taxon>Pseudomonadati</taxon>
        <taxon>Balneolota</taxon>
        <taxon>Balneolia</taxon>
        <taxon>Balneolales</taxon>
        <taxon>Balneolaceae</taxon>
        <taxon>Rhodohalobacter</taxon>
    </lineage>
</organism>